<evidence type="ECO:0000259" key="2">
    <source>
        <dbReference type="Pfam" id="PF06742"/>
    </source>
</evidence>
<dbReference type="Gene3D" id="2.60.120.600">
    <property type="entry name" value="Domain of unknown function DUF1214, C-terminal domain"/>
    <property type="match status" value="1"/>
</dbReference>
<dbReference type="PANTHER" id="PTHR36509:SF3">
    <property type="entry name" value="SIGNAL PEPTIDE PROTEIN"/>
    <property type="match status" value="1"/>
</dbReference>
<keyword evidence="5" id="KW-1185">Reference proteome</keyword>
<evidence type="ECO:0000259" key="3">
    <source>
        <dbReference type="Pfam" id="PF06863"/>
    </source>
</evidence>
<dbReference type="InterPro" id="IPR010679">
    <property type="entry name" value="DUF1254"/>
</dbReference>
<dbReference type="SUPFAM" id="SSF160935">
    <property type="entry name" value="VPA0735-like"/>
    <property type="match status" value="1"/>
</dbReference>
<keyword evidence="1" id="KW-0732">Signal</keyword>
<dbReference type="Pfam" id="PF06863">
    <property type="entry name" value="DUF1254"/>
    <property type="match status" value="1"/>
</dbReference>
<sequence>MKRCFLIPLVLSWSVAFAQADASFTPARLQERSIQRRAVEAVIWGMPAVNYDLMQQAALRQAKAGFNQVVYWSRLPDWKIQTLTPNPDAIYFTPFIDTREAGPMVLEVPPADEGSITGTVMDVWQSALEDVGTAGVDQGKGGKYLILPPGDHEPAPPGYIPLQSDTYRGYALLRSIPKSGSAADVARAVAYGKRVRLYPLSQAADPPATRFVDAADIVYDSTIAYDLRFFESLDRIVQAEPWLERDKAMIDPLKSIGIEKGKPFNPDSRTQALLKDAASEAHAWLVARYEASFSSPFYEGGHWSLPGSRELLEGQASFFAKPGSYPTDVRGVTFTYAYFTPKRLGAGSSYLLAISDRNGRLLEGRTHYRLTVPANVPVRQYWSATVYDRATHALIREARWPSRSSQAPGLQSNADGSVDVYFGPEAPAGKASNWIPTRADGKFEVLFRFYGPEKPLFEKTWRLPDIEEIQ</sequence>
<dbReference type="Pfam" id="PF06742">
    <property type="entry name" value="DUF1214"/>
    <property type="match status" value="1"/>
</dbReference>
<name>A0ABU8VZT8_9BURK</name>
<dbReference type="InterPro" id="IPR037049">
    <property type="entry name" value="DUF1214_C_sf"/>
</dbReference>
<dbReference type="Gene3D" id="2.60.40.1610">
    <property type="entry name" value="Domain of unknown function DUF1254"/>
    <property type="match status" value="1"/>
</dbReference>
<dbReference type="Gene3D" id="1.10.3360.10">
    <property type="entry name" value="VPA0735-like domain"/>
    <property type="match status" value="1"/>
</dbReference>
<organism evidence="4 5">
    <name type="scientific">Variovorax humicola</name>
    <dbReference type="NCBI Taxonomy" id="1769758"/>
    <lineage>
        <taxon>Bacteria</taxon>
        <taxon>Pseudomonadati</taxon>
        <taxon>Pseudomonadota</taxon>
        <taxon>Betaproteobacteria</taxon>
        <taxon>Burkholderiales</taxon>
        <taxon>Comamonadaceae</taxon>
        <taxon>Variovorax</taxon>
    </lineage>
</organism>
<proteinExistence type="predicted"/>
<dbReference type="InterPro" id="IPR037050">
    <property type="entry name" value="DUF1254_sf"/>
</dbReference>
<feature type="signal peptide" evidence="1">
    <location>
        <begin position="1"/>
        <end position="18"/>
    </location>
</feature>
<evidence type="ECO:0000313" key="5">
    <source>
        <dbReference type="Proteomes" id="UP001363010"/>
    </source>
</evidence>
<accession>A0ABU8VZT8</accession>
<feature type="chain" id="PRO_5046159667" evidence="1">
    <location>
        <begin position="19"/>
        <end position="470"/>
    </location>
</feature>
<dbReference type="PANTHER" id="PTHR36509">
    <property type="entry name" value="BLL3101 PROTEIN"/>
    <property type="match status" value="1"/>
</dbReference>
<dbReference type="EMBL" id="JBBKZV010000005">
    <property type="protein sequence ID" value="MEJ8822622.1"/>
    <property type="molecule type" value="Genomic_DNA"/>
</dbReference>
<evidence type="ECO:0000256" key="1">
    <source>
        <dbReference type="SAM" id="SignalP"/>
    </source>
</evidence>
<feature type="domain" description="DUF1214" evidence="2">
    <location>
        <begin position="349"/>
        <end position="454"/>
    </location>
</feature>
<evidence type="ECO:0000313" key="4">
    <source>
        <dbReference type="EMBL" id="MEJ8822622.1"/>
    </source>
</evidence>
<reference evidence="4 5" key="1">
    <citation type="submission" date="2024-03" db="EMBL/GenBank/DDBJ databases">
        <title>Novel species of the genus Variovorax.</title>
        <authorList>
            <person name="Liu Q."/>
            <person name="Xin Y.-H."/>
        </authorList>
    </citation>
    <scope>NUCLEOTIDE SEQUENCE [LARGE SCALE GENOMIC DNA]</scope>
    <source>
        <strain evidence="4 5">KACC 18501</strain>
    </source>
</reference>
<protein>
    <submittedName>
        <fullName evidence="4">DUF1254 domain-containing protein</fullName>
    </submittedName>
</protein>
<dbReference type="RefSeq" id="WP_340363664.1">
    <property type="nucleotide sequence ID" value="NZ_JBBKZV010000005.1"/>
</dbReference>
<gene>
    <name evidence="4" type="ORF">WKW80_11345</name>
</gene>
<dbReference type="InterPro" id="IPR010621">
    <property type="entry name" value="DUF1214"/>
</dbReference>
<comment type="caution">
    <text evidence="4">The sequence shown here is derived from an EMBL/GenBank/DDBJ whole genome shotgun (WGS) entry which is preliminary data.</text>
</comment>
<feature type="domain" description="DUF1254" evidence="3">
    <location>
        <begin position="66"/>
        <end position="199"/>
    </location>
</feature>
<dbReference type="Proteomes" id="UP001363010">
    <property type="component" value="Unassembled WGS sequence"/>
</dbReference>